<dbReference type="GeneID" id="114076857"/>
<dbReference type="InterPro" id="IPR056924">
    <property type="entry name" value="SH3_Tf2-1"/>
</dbReference>
<protein>
    <submittedName>
        <fullName evidence="3">Uncharacterized protein LOC114076857</fullName>
    </submittedName>
</protein>
<evidence type="ECO:0000313" key="3">
    <source>
        <dbReference type="RefSeq" id="XP_027772363.1"/>
    </source>
</evidence>
<dbReference type="PANTHER" id="PTHR46148">
    <property type="entry name" value="CHROMO DOMAIN-CONTAINING PROTEIN"/>
    <property type="match status" value="1"/>
</dbReference>
<proteinExistence type="predicted"/>
<feature type="domain" description="Tf2-1-like SH3-like" evidence="1">
    <location>
        <begin position="6"/>
        <end position="55"/>
    </location>
</feature>
<keyword evidence="2" id="KW-1185">Reference proteome</keyword>
<sequence length="146" mass="17001">MKGVLRFGKKGKRSPWKVRPYRNPKRIGKVAYELELQKELDAYNPVYHLSMFKKCMSDPSLIIPTDTIEIKDNLSNEEISVKILDRHVCKLRINKVGSIKILWRNQFVEEATSKAEEGMNKRYPHLFESGKNANQSTNFLLSTIKF</sequence>
<evidence type="ECO:0000313" key="2">
    <source>
        <dbReference type="Proteomes" id="UP000694930"/>
    </source>
</evidence>
<dbReference type="RefSeq" id="XP_027772363.1">
    <property type="nucleotide sequence ID" value="XM_027916562.1"/>
</dbReference>
<accession>A0ABM1V9E5</accession>
<dbReference type="PANTHER" id="PTHR46148:SF56">
    <property type="entry name" value="RETROTRANSPOSON PROTEIN"/>
    <property type="match status" value="1"/>
</dbReference>
<reference evidence="2" key="1">
    <citation type="journal article" date="2014" name="Nat. Genet.">
        <title>The genome of the stress-tolerant wild tomato species Solanum pennellii.</title>
        <authorList>
            <person name="Bolger A."/>
            <person name="Scossa F."/>
            <person name="Bolger M.E."/>
            <person name="Lanz C."/>
            <person name="Maumus F."/>
            <person name="Tohge T."/>
            <person name="Quesneville H."/>
            <person name="Alseekh S."/>
            <person name="Sorensen I."/>
            <person name="Lichtenstein G."/>
            <person name="Fich E.A."/>
            <person name="Conte M."/>
            <person name="Keller H."/>
            <person name="Schneeberger K."/>
            <person name="Schwacke R."/>
            <person name="Ofner I."/>
            <person name="Vrebalov J."/>
            <person name="Xu Y."/>
            <person name="Osorio S."/>
            <person name="Aflitos S.A."/>
            <person name="Schijlen E."/>
            <person name="Jimenez-Gomez J.M."/>
            <person name="Ryngajllo M."/>
            <person name="Kimura S."/>
            <person name="Kumar R."/>
            <person name="Koenig D."/>
            <person name="Headland L.R."/>
            <person name="Maloof J.N."/>
            <person name="Sinha N."/>
            <person name="van Ham R.C."/>
            <person name="Lankhorst R.K."/>
            <person name="Mao L."/>
            <person name="Vogel A."/>
            <person name="Arsova B."/>
            <person name="Panstruga R."/>
            <person name="Fei Z."/>
            <person name="Rose J.K."/>
            <person name="Zamir D."/>
            <person name="Carrari F."/>
            <person name="Giovannoni J.J."/>
            <person name="Weigel D."/>
            <person name="Usadel B."/>
            <person name="Fernie A.R."/>
        </authorList>
    </citation>
    <scope>NUCLEOTIDE SEQUENCE [LARGE SCALE GENOMIC DNA]</scope>
    <source>
        <strain evidence="2">cv. LA0716</strain>
    </source>
</reference>
<reference evidence="3" key="2">
    <citation type="submission" date="2025-08" db="UniProtKB">
        <authorList>
            <consortium name="RefSeq"/>
        </authorList>
    </citation>
    <scope>IDENTIFICATION</scope>
</reference>
<dbReference type="Proteomes" id="UP000694930">
    <property type="component" value="Chromosome 4"/>
</dbReference>
<dbReference type="Pfam" id="PF24626">
    <property type="entry name" value="SH3_Tf2-1"/>
    <property type="match status" value="1"/>
</dbReference>
<organism evidence="2 3">
    <name type="scientific">Solanum pennellii</name>
    <name type="common">Tomato</name>
    <name type="synonym">Lycopersicon pennellii</name>
    <dbReference type="NCBI Taxonomy" id="28526"/>
    <lineage>
        <taxon>Eukaryota</taxon>
        <taxon>Viridiplantae</taxon>
        <taxon>Streptophyta</taxon>
        <taxon>Embryophyta</taxon>
        <taxon>Tracheophyta</taxon>
        <taxon>Spermatophyta</taxon>
        <taxon>Magnoliopsida</taxon>
        <taxon>eudicotyledons</taxon>
        <taxon>Gunneridae</taxon>
        <taxon>Pentapetalae</taxon>
        <taxon>asterids</taxon>
        <taxon>lamiids</taxon>
        <taxon>Solanales</taxon>
        <taxon>Solanaceae</taxon>
        <taxon>Solanoideae</taxon>
        <taxon>Solaneae</taxon>
        <taxon>Solanum</taxon>
        <taxon>Solanum subgen. Lycopersicon</taxon>
    </lineage>
</organism>
<evidence type="ECO:0000259" key="1">
    <source>
        <dbReference type="Pfam" id="PF24626"/>
    </source>
</evidence>
<name>A0ABM1V9E5_SOLPN</name>
<gene>
    <name evidence="3" type="primary">LOC114076857</name>
</gene>